<evidence type="ECO:0000256" key="5">
    <source>
        <dbReference type="ARBA" id="ARBA00023242"/>
    </source>
</evidence>
<feature type="domain" description="FCS-type" evidence="7">
    <location>
        <begin position="531"/>
        <end position="565"/>
    </location>
</feature>
<sequence>MGQTQMPNNNTGVFQANAMMTTAAANGVPTSYSQPTSVTPTSNVTVTTTAVMTQPPTTPQMMTHSGMLSSPMQQMQVFQQPIHAPYLQHIYNPQQQLFMSAGNILQPQMSPQMQITPQMLAAGKPILQGQSNYIPNSTNQTFVLFSQPPLMQTQQHSKAVNDVDKMKPFVMGQANILQQKSPILPQTQTGTAGTSTSTVLTPSQFKQISQGNATIVSSPQLVTTQAGMMGNQTQILNPFQFHHGGVSWATLGGIQSPNLLTGQNPIFIRGPNQEMFLQSPSHQGQPTIQSSPGVQIIRPKQICPPVSVPTQTTVASNLVQTTQLISQVKHKTKSHVSRISHVSTDASNQNKLPVPIVHQAISSHVKKSSTEDGEQLAKKVATIPTAVVNKLIVPEEAKQIEKSEKAEVPTTRTQLEVLLAQPQLLPKPIVPKSDKDLPCGAPAATTVTTSTITIPTIPTTAVAPIKCGKNKQPQAIVKPNMLTHVIEGYVIQEGPEPFPVDQAMLFTQCPSTRQQQAVKKAEELPVTPPAEKLPPELGKCEFCGRIDEKNKFKRSKRFCSMTCAKRYNVGCSKRHSDTEKKHHGMKLRKDWLLKTDITICNFQICTFMVVTRKGECSADPTLRKTRGNSSKKTVALDSDLPDTFTMDQRLLNLLQNELGLDGTAITTMDDLTIALQDLSAARATADAEAQRLLAEAQDAQT</sequence>
<dbReference type="GO" id="GO:0005634">
    <property type="term" value="C:nucleus"/>
    <property type="evidence" value="ECO:0007669"/>
    <property type="project" value="UniProtKB-SubCell"/>
</dbReference>
<dbReference type="HOGENOM" id="CLU_393470_0_0_1"/>
<keyword evidence="4" id="KW-0862">Zinc</keyword>
<keyword evidence="9" id="KW-1185">Reference proteome</keyword>
<evidence type="ECO:0000256" key="4">
    <source>
        <dbReference type="ARBA" id="ARBA00022833"/>
    </source>
</evidence>
<proteinExistence type="predicted"/>
<organism evidence="8 9">
    <name type="scientific">Strigamia maritima</name>
    <name type="common">European centipede</name>
    <name type="synonym">Geophilus maritimus</name>
    <dbReference type="NCBI Taxonomy" id="126957"/>
    <lineage>
        <taxon>Eukaryota</taxon>
        <taxon>Metazoa</taxon>
        <taxon>Ecdysozoa</taxon>
        <taxon>Arthropoda</taxon>
        <taxon>Myriapoda</taxon>
        <taxon>Chilopoda</taxon>
        <taxon>Pleurostigmophora</taxon>
        <taxon>Geophilomorpha</taxon>
        <taxon>Linotaeniidae</taxon>
        <taxon>Strigamia</taxon>
    </lineage>
</organism>
<dbReference type="Proteomes" id="UP000014500">
    <property type="component" value="Unassembled WGS sequence"/>
</dbReference>
<dbReference type="GO" id="GO:0008270">
    <property type="term" value="F:zinc ion binding"/>
    <property type="evidence" value="ECO:0007669"/>
    <property type="project" value="UniProtKB-KW"/>
</dbReference>
<dbReference type="PROSITE" id="PS51024">
    <property type="entry name" value="ZF_FCS"/>
    <property type="match status" value="1"/>
</dbReference>
<dbReference type="EnsemblMetazoa" id="SMAR012619-RA">
    <property type="protein sequence ID" value="SMAR012619-PA"/>
    <property type="gene ID" value="SMAR012619"/>
</dbReference>
<reference evidence="8" key="2">
    <citation type="submission" date="2015-02" db="UniProtKB">
        <authorList>
            <consortium name="EnsemblMetazoa"/>
        </authorList>
    </citation>
    <scope>IDENTIFICATION</scope>
</reference>
<evidence type="ECO:0000256" key="1">
    <source>
        <dbReference type="ARBA" id="ARBA00004123"/>
    </source>
</evidence>
<dbReference type="EMBL" id="JH432173">
    <property type="status" value="NOT_ANNOTATED_CDS"/>
    <property type="molecule type" value="Genomic_DNA"/>
</dbReference>
<dbReference type="PhylomeDB" id="T1JFK5"/>
<evidence type="ECO:0000256" key="3">
    <source>
        <dbReference type="ARBA" id="ARBA00022771"/>
    </source>
</evidence>
<evidence type="ECO:0000313" key="9">
    <source>
        <dbReference type="Proteomes" id="UP000014500"/>
    </source>
</evidence>
<keyword evidence="5" id="KW-0539">Nucleus</keyword>
<reference evidence="9" key="1">
    <citation type="submission" date="2011-05" db="EMBL/GenBank/DDBJ databases">
        <authorList>
            <person name="Richards S.R."/>
            <person name="Qu J."/>
            <person name="Jiang H."/>
            <person name="Jhangiani S.N."/>
            <person name="Agravi P."/>
            <person name="Goodspeed R."/>
            <person name="Gross S."/>
            <person name="Mandapat C."/>
            <person name="Jackson L."/>
            <person name="Mathew T."/>
            <person name="Pu L."/>
            <person name="Thornton R."/>
            <person name="Saada N."/>
            <person name="Wilczek-Boney K.B."/>
            <person name="Lee S."/>
            <person name="Kovar C."/>
            <person name="Wu Y."/>
            <person name="Scherer S.E."/>
            <person name="Worley K.C."/>
            <person name="Muzny D.M."/>
            <person name="Gibbs R."/>
        </authorList>
    </citation>
    <scope>NUCLEOTIDE SEQUENCE</scope>
    <source>
        <strain evidence="9">Brora</strain>
    </source>
</reference>
<keyword evidence="2" id="KW-0479">Metal-binding</keyword>
<dbReference type="InterPro" id="IPR012313">
    <property type="entry name" value="Znf_FCS"/>
</dbReference>
<evidence type="ECO:0000313" key="8">
    <source>
        <dbReference type="EnsemblMetazoa" id="SMAR012619-PA"/>
    </source>
</evidence>
<dbReference type="AlphaFoldDB" id="T1JFK5"/>
<keyword evidence="3 6" id="KW-0863">Zinc-finger</keyword>
<protein>
    <recommendedName>
        <fullName evidence="7">FCS-type domain-containing protein</fullName>
    </recommendedName>
</protein>
<dbReference type="eggNOG" id="ENOG502QS5Q">
    <property type="taxonomic scope" value="Eukaryota"/>
</dbReference>
<dbReference type="Gene3D" id="3.30.60.160">
    <property type="match status" value="1"/>
</dbReference>
<dbReference type="Pfam" id="PF21319">
    <property type="entry name" value="zf-FCS_1"/>
    <property type="match status" value="1"/>
</dbReference>
<evidence type="ECO:0000256" key="6">
    <source>
        <dbReference type="PROSITE-ProRule" id="PRU00367"/>
    </source>
</evidence>
<evidence type="ECO:0000259" key="7">
    <source>
        <dbReference type="PROSITE" id="PS51024"/>
    </source>
</evidence>
<comment type="subcellular location">
    <subcellularLocation>
        <location evidence="1">Nucleus</location>
    </subcellularLocation>
</comment>
<dbReference type="InterPro" id="IPR038603">
    <property type="entry name" value="Znf_FCS_sf"/>
</dbReference>
<accession>T1JFK5</accession>
<dbReference type="STRING" id="126957.T1JFK5"/>
<evidence type="ECO:0000256" key="2">
    <source>
        <dbReference type="ARBA" id="ARBA00022723"/>
    </source>
</evidence>
<name>T1JFK5_STRMM</name>